<dbReference type="CDD" id="cd02573">
    <property type="entry name" value="PseudoU_synth_EcTruB"/>
    <property type="match status" value="1"/>
</dbReference>
<evidence type="ECO:0000313" key="9">
    <source>
        <dbReference type="Proteomes" id="UP000295783"/>
    </source>
</evidence>
<gene>
    <name evidence="5" type="primary">truB</name>
    <name evidence="8" type="ORF">A8950_2186</name>
</gene>
<dbReference type="EMBL" id="SNYW01000008">
    <property type="protein sequence ID" value="TDQ82363.1"/>
    <property type="molecule type" value="Genomic_DNA"/>
</dbReference>
<evidence type="ECO:0000313" key="8">
    <source>
        <dbReference type="EMBL" id="TDQ82363.1"/>
    </source>
</evidence>
<dbReference type="EC" id="5.4.99.25" evidence="5"/>
<dbReference type="RefSeq" id="WP_133613652.1">
    <property type="nucleotide sequence ID" value="NZ_SNYW01000008.1"/>
</dbReference>
<dbReference type="InterPro" id="IPR020103">
    <property type="entry name" value="PsdUridine_synth_cat_dom_sf"/>
</dbReference>
<dbReference type="InterPro" id="IPR014780">
    <property type="entry name" value="tRNA_psdUridine_synth_TruB"/>
</dbReference>
<dbReference type="InterPro" id="IPR002501">
    <property type="entry name" value="PsdUridine_synth_N"/>
</dbReference>
<dbReference type="GO" id="GO:0160148">
    <property type="term" value="F:tRNA pseudouridine(55) synthase activity"/>
    <property type="evidence" value="ECO:0007669"/>
    <property type="project" value="UniProtKB-EC"/>
</dbReference>
<evidence type="ECO:0000259" key="7">
    <source>
        <dbReference type="Pfam" id="PF16198"/>
    </source>
</evidence>
<evidence type="ECO:0000256" key="1">
    <source>
        <dbReference type="ARBA" id="ARBA00000385"/>
    </source>
</evidence>
<name>A0A4R6WN73_9PROT</name>
<dbReference type="Pfam" id="PF16198">
    <property type="entry name" value="TruB_C_2"/>
    <property type="match status" value="1"/>
</dbReference>
<evidence type="ECO:0000256" key="2">
    <source>
        <dbReference type="ARBA" id="ARBA00005642"/>
    </source>
</evidence>
<feature type="domain" description="tRNA pseudouridylate synthase B C-terminal" evidence="7">
    <location>
        <begin position="181"/>
        <end position="239"/>
    </location>
</feature>
<feature type="domain" description="Pseudouridine synthase II N-terminal" evidence="6">
    <location>
        <begin position="32"/>
        <end position="180"/>
    </location>
</feature>
<protein>
    <recommendedName>
        <fullName evidence="5">tRNA pseudouridine synthase B</fullName>
        <ecNumber evidence="5">5.4.99.25</ecNumber>
    </recommendedName>
    <alternativeName>
        <fullName evidence="5">tRNA pseudouridine(55) synthase</fullName>
        <shortName evidence="5">Psi55 synthase</shortName>
    </alternativeName>
    <alternativeName>
        <fullName evidence="5">tRNA pseudouridylate synthase</fullName>
    </alternativeName>
    <alternativeName>
        <fullName evidence="5">tRNA-uridine isomerase</fullName>
    </alternativeName>
</protein>
<dbReference type="SUPFAM" id="SSF55120">
    <property type="entry name" value="Pseudouridine synthase"/>
    <property type="match status" value="1"/>
</dbReference>
<dbReference type="GO" id="GO:0003723">
    <property type="term" value="F:RNA binding"/>
    <property type="evidence" value="ECO:0007669"/>
    <property type="project" value="InterPro"/>
</dbReference>
<dbReference type="AlphaFoldDB" id="A0A4R6WN73"/>
<comment type="function">
    <text evidence="5">Responsible for synthesis of pseudouridine from uracil-55 in the psi GC loop of transfer RNAs.</text>
</comment>
<dbReference type="NCBIfam" id="TIGR00431">
    <property type="entry name" value="TruB"/>
    <property type="match status" value="1"/>
</dbReference>
<comment type="similarity">
    <text evidence="2 5">Belongs to the pseudouridine synthase TruB family. Type 1 subfamily.</text>
</comment>
<comment type="caution">
    <text evidence="8">The sequence shown here is derived from an EMBL/GenBank/DDBJ whole genome shotgun (WGS) entry which is preliminary data.</text>
</comment>
<dbReference type="GO" id="GO:1990481">
    <property type="term" value="P:mRNA pseudouridine synthesis"/>
    <property type="evidence" value="ECO:0007669"/>
    <property type="project" value="TreeGrafter"/>
</dbReference>
<comment type="catalytic activity">
    <reaction evidence="1 5">
        <text>uridine(55) in tRNA = pseudouridine(55) in tRNA</text>
        <dbReference type="Rhea" id="RHEA:42532"/>
        <dbReference type="Rhea" id="RHEA-COMP:10101"/>
        <dbReference type="Rhea" id="RHEA-COMP:10102"/>
        <dbReference type="ChEBI" id="CHEBI:65314"/>
        <dbReference type="ChEBI" id="CHEBI:65315"/>
        <dbReference type="EC" id="5.4.99.25"/>
    </reaction>
</comment>
<keyword evidence="4 5" id="KW-0413">Isomerase</keyword>
<dbReference type="PANTHER" id="PTHR13767">
    <property type="entry name" value="TRNA-PSEUDOURIDINE SYNTHASE"/>
    <property type="match status" value="1"/>
</dbReference>
<dbReference type="HAMAP" id="MF_01080">
    <property type="entry name" value="TruB_bact"/>
    <property type="match status" value="1"/>
</dbReference>
<organism evidence="8 9">
    <name type="scientific">Dongia mobilis</name>
    <dbReference type="NCBI Taxonomy" id="578943"/>
    <lineage>
        <taxon>Bacteria</taxon>
        <taxon>Pseudomonadati</taxon>
        <taxon>Pseudomonadota</taxon>
        <taxon>Alphaproteobacteria</taxon>
        <taxon>Rhodospirillales</taxon>
        <taxon>Dongiaceae</taxon>
        <taxon>Dongia</taxon>
    </lineage>
</organism>
<dbReference type="Gene3D" id="3.30.2350.10">
    <property type="entry name" value="Pseudouridine synthase"/>
    <property type="match status" value="1"/>
</dbReference>
<evidence type="ECO:0000256" key="4">
    <source>
        <dbReference type="ARBA" id="ARBA00023235"/>
    </source>
</evidence>
<keyword evidence="9" id="KW-1185">Reference proteome</keyword>
<proteinExistence type="inferred from homology"/>
<keyword evidence="3 5" id="KW-0819">tRNA processing</keyword>
<sequence>MARRKKGDKVDGWLILDKPVGVTSTQAVAIVRKLFNAQKAGHGGTLDPLADGLLPIALGEATKTVPYVMDGVKTYRFTLKFGEARATDDAEGPVTARSDKRPGDDEIRAALPHFIGEISQVPPAFSAIKVDGERAYDLAREGEKVELAPRIIRIEDFRLIARPSADEAVFEVRSGKGAYMRSLARDLALYLGSVGHVSALRRLSVGGFTEKQAISLDSLRSLGHGPAAFEHLLPIETALDDIPALALSATEAIRLRSGQPVGLLHRQDRDRIRGFTPGGLVCAMAEGRLVAITRYEAGEIVPVRVINH</sequence>
<dbReference type="OrthoDB" id="9802309at2"/>
<reference evidence="8 9" key="1">
    <citation type="submission" date="2019-03" db="EMBL/GenBank/DDBJ databases">
        <title>Genomic Encyclopedia of Type Strains, Phase III (KMG-III): the genomes of soil and plant-associated and newly described type strains.</title>
        <authorList>
            <person name="Whitman W."/>
        </authorList>
    </citation>
    <scope>NUCLEOTIDE SEQUENCE [LARGE SCALE GENOMIC DNA]</scope>
    <source>
        <strain evidence="8 9">CGMCC 1.7660</strain>
    </source>
</reference>
<dbReference type="PANTHER" id="PTHR13767:SF2">
    <property type="entry name" value="PSEUDOURIDYLATE SYNTHASE TRUB1"/>
    <property type="match status" value="1"/>
</dbReference>
<evidence type="ECO:0000256" key="3">
    <source>
        <dbReference type="ARBA" id="ARBA00022694"/>
    </source>
</evidence>
<evidence type="ECO:0000259" key="6">
    <source>
        <dbReference type="Pfam" id="PF01509"/>
    </source>
</evidence>
<dbReference type="InterPro" id="IPR032819">
    <property type="entry name" value="TruB_C"/>
</dbReference>
<accession>A0A4R6WN73</accession>
<dbReference type="GO" id="GO:0031119">
    <property type="term" value="P:tRNA pseudouridine synthesis"/>
    <property type="evidence" value="ECO:0007669"/>
    <property type="project" value="UniProtKB-UniRule"/>
</dbReference>
<feature type="active site" description="Nucleophile" evidence="5">
    <location>
        <position position="47"/>
    </location>
</feature>
<evidence type="ECO:0000256" key="5">
    <source>
        <dbReference type="HAMAP-Rule" id="MF_01080"/>
    </source>
</evidence>
<dbReference type="Proteomes" id="UP000295783">
    <property type="component" value="Unassembled WGS sequence"/>
</dbReference>
<dbReference type="Pfam" id="PF01509">
    <property type="entry name" value="TruB_N"/>
    <property type="match status" value="1"/>
</dbReference>